<accession>A0A2S2DF82</accession>
<dbReference type="InterPro" id="IPR021074">
    <property type="entry name" value="Formate_DH_dsu"/>
</dbReference>
<evidence type="ECO:0000313" key="1">
    <source>
        <dbReference type="EMBL" id="AWL04008.1"/>
    </source>
</evidence>
<name>A0A2S2DF82_9BURK</name>
<dbReference type="RefSeq" id="WP_109344399.1">
    <property type="nucleotide sequence ID" value="NZ_CP029343.1"/>
</dbReference>
<dbReference type="Proteomes" id="UP000245820">
    <property type="component" value="Chromosome"/>
</dbReference>
<dbReference type="AlphaFoldDB" id="A0A2S2DF82"/>
<dbReference type="KEGG" id="mtim:DIR46_05905"/>
<dbReference type="EMBL" id="CP029343">
    <property type="protein sequence ID" value="AWL04008.1"/>
    <property type="molecule type" value="Genomic_DNA"/>
</dbReference>
<gene>
    <name evidence="1" type="ORF">DIR46_05905</name>
</gene>
<dbReference type="Pfam" id="PF11390">
    <property type="entry name" value="FdsD"/>
    <property type="match status" value="1"/>
</dbReference>
<proteinExistence type="predicted"/>
<protein>
    <submittedName>
        <fullName evidence="1">Formate dehydrogenase</fullName>
    </submittedName>
</protein>
<evidence type="ECO:0000313" key="2">
    <source>
        <dbReference type="Proteomes" id="UP000245820"/>
    </source>
</evidence>
<keyword evidence="2" id="KW-1185">Reference proteome</keyword>
<reference evidence="1 2" key="1">
    <citation type="submission" date="2018-05" db="EMBL/GenBank/DDBJ databases">
        <title>Complete genome sequence of Massilia oculi sp. nov. CCUG 43427T (=DSM 26321T), the type strain of M. oculi, and comparison with genome sequences of other Massilia strains.</title>
        <authorList>
            <person name="Zhu B."/>
        </authorList>
    </citation>
    <scope>NUCLEOTIDE SEQUENCE [LARGE SCALE GENOMIC DNA]</scope>
    <source>
        <strain evidence="1 2">CCUG 43427</strain>
    </source>
</reference>
<dbReference type="OrthoDB" id="8527650at2"/>
<organism evidence="1 2">
    <name type="scientific">Massilia oculi</name>
    <dbReference type="NCBI Taxonomy" id="945844"/>
    <lineage>
        <taxon>Bacteria</taxon>
        <taxon>Pseudomonadati</taxon>
        <taxon>Pseudomonadota</taxon>
        <taxon>Betaproteobacteria</taxon>
        <taxon>Burkholderiales</taxon>
        <taxon>Oxalobacteraceae</taxon>
        <taxon>Telluria group</taxon>
        <taxon>Massilia</taxon>
    </lineage>
</organism>
<sequence>MNIDNLVTMANQIGTFFASYPDPREGRTEIANHLQRFWAPRMRSRLFSHIDETEGEGLNPMVIEALLEHRRDHMPPPPPGGDAG</sequence>